<dbReference type="PROSITE" id="PS50055">
    <property type="entry name" value="TYR_PHOSPHATASE_PTP"/>
    <property type="match status" value="1"/>
</dbReference>
<sequence length="145" mass="16543">FALQDAPFWRMVWEYDVQVLAMLTNLEEQGRPKCAQYWPAKTGAKNKTKYGDYQVILQFCTDSPCYVTRGMTLKHLPSSKERFIYQLQYTDWPDHGCPENIHGFLTYFDEIESVCRLALSESPEGIATPVVVHCSAGVGRTILKG</sequence>
<name>Q86QP9_CHAVR</name>
<dbReference type="InterPro" id="IPR029021">
    <property type="entry name" value="Prot-tyrosine_phosphatase-like"/>
</dbReference>
<dbReference type="InterPro" id="IPR000242">
    <property type="entry name" value="PTP_cat"/>
</dbReference>
<protein>
    <submittedName>
        <fullName evidence="3">Nontransmembrane protein tyrosine phosphatase 6</fullName>
    </submittedName>
</protein>
<keyword evidence="3" id="KW-0812">Transmembrane</keyword>
<dbReference type="EMBL" id="AY174171">
    <property type="protein sequence ID" value="AAO17577.1"/>
    <property type="molecule type" value="mRNA"/>
</dbReference>
<evidence type="ECO:0000313" key="3">
    <source>
        <dbReference type="EMBL" id="AAO17577.1"/>
    </source>
</evidence>
<proteinExistence type="evidence at transcript level"/>
<dbReference type="InterPro" id="IPR000387">
    <property type="entry name" value="Tyr_Pase_dom"/>
</dbReference>
<dbReference type="PANTHER" id="PTHR45706">
    <property type="entry name" value="TYROSINE-PROTEIN PHOSPHATASE"/>
    <property type="match status" value="1"/>
</dbReference>
<feature type="non-terminal residue" evidence="3">
    <location>
        <position position="1"/>
    </location>
</feature>
<dbReference type="Gene3D" id="3.90.190.10">
    <property type="entry name" value="Protein tyrosine phosphatase superfamily"/>
    <property type="match status" value="1"/>
</dbReference>
<dbReference type="GO" id="GO:0004725">
    <property type="term" value="F:protein tyrosine phosphatase activity"/>
    <property type="evidence" value="ECO:0007669"/>
    <property type="project" value="InterPro"/>
</dbReference>
<keyword evidence="3" id="KW-0472">Membrane</keyword>
<accession>Q86QP9</accession>
<dbReference type="Pfam" id="PF00102">
    <property type="entry name" value="Y_phosphatase"/>
    <property type="match status" value="1"/>
</dbReference>
<evidence type="ECO:0000259" key="1">
    <source>
        <dbReference type="PROSITE" id="PS50055"/>
    </source>
</evidence>
<dbReference type="AlphaFoldDB" id="Q86QP9"/>
<feature type="domain" description="Tyrosine specific protein phosphatases" evidence="2">
    <location>
        <begin position="105"/>
        <end position="141"/>
    </location>
</feature>
<dbReference type="PRINTS" id="PR00700">
    <property type="entry name" value="PRTYPHPHTASE"/>
</dbReference>
<dbReference type="SUPFAM" id="SSF52799">
    <property type="entry name" value="(Phosphotyrosine protein) phosphatases II"/>
    <property type="match status" value="1"/>
</dbReference>
<dbReference type="PANTHER" id="PTHR45706:SF1">
    <property type="entry name" value="PEZ, ISOFORM A"/>
    <property type="match status" value="1"/>
</dbReference>
<reference evidence="3" key="1">
    <citation type="journal article" date="2003" name="Dev. Growth Differ.">
        <title>Protein tyrosine phosphatases in Chaetopterus egg activation.</title>
        <authorList>
            <person name="Hinton S.D."/>
            <person name="Yang D."/>
            <person name="Eckberg W.R."/>
        </authorList>
    </citation>
    <scope>NUCLEOTIDE SEQUENCE</scope>
</reference>
<evidence type="ECO:0000259" key="2">
    <source>
        <dbReference type="PROSITE" id="PS50056"/>
    </source>
</evidence>
<feature type="non-terminal residue" evidence="3">
    <location>
        <position position="145"/>
    </location>
</feature>
<dbReference type="SMART" id="SM00194">
    <property type="entry name" value="PTPc"/>
    <property type="match status" value="1"/>
</dbReference>
<dbReference type="PROSITE" id="PS50056">
    <property type="entry name" value="TYR_PHOSPHATASE_2"/>
    <property type="match status" value="1"/>
</dbReference>
<feature type="domain" description="Tyrosine-protein phosphatase" evidence="1">
    <location>
        <begin position="8"/>
        <end position="141"/>
    </location>
</feature>
<organism evidence="3">
    <name type="scientific">Chaetopterus variopedatus</name>
    <name type="common">Parchment tube worm</name>
    <name type="synonym">Tricoelia variopedata</name>
    <dbReference type="NCBI Taxonomy" id="34590"/>
    <lineage>
        <taxon>Eukaryota</taxon>
        <taxon>Metazoa</taxon>
        <taxon>Spiralia</taxon>
        <taxon>Lophotrochozoa</taxon>
        <taxon>Annelida</taxon>
        <taxon>Polychaeta</taxon>
        <taxon>Sedentaria</taxon>
        <taxon>Chaetopteridae</taxon>
        <taxon>Chaetopterus</taxon>
    </lineage>
</organism>